<evidence type="ECO:0000256" key="1">
    <source>
        <dbReference type="ARBA" id="ARBA00022729"/>
    </source>
</evidence>
<dbReference type="SUPFAM" id="SSF50685">
    <property type="entry name" value="Barwin-like endoglucanases"/>
    <property type="match status" value="1"/>
</dbReference>
<dbReference type="STRING" id="670580.A0A1X6MUU1"/>
<dbReference type="AlphaFoldDB" id="A0A1X6MUU1"/>
<dbReference type="RefSeq" id="XP_024336757.1">
    <property type="nucleotide sequence ID" value="XM_024486266.1"/>
</dbReference>
<organism evidence="3 4">
    <name type="scientific">Postia placenta MAD-698-R-SB12</name>
    <dbReference type="NCBI Taxonomy" id="670580"/>
    <lineage>
        <taxon>Eukaryota</taxon>
        <taxon>Fungi</taxon>
        <taxon>Dikarya</taxon>
        <taxon>Basidiomycota</taxon>
        <taxon>Agaricomycotina</taxon>
        <taxon>Agaricomycetes</taxon>
        <taxon>Polyporales</taxon>
        <taxon>Adustoporiaceae</taxon>
        <taxon>Rhodonia</taxon>
    </lineage>
</organism>
<evidence type="ECO:0000256" key="2">
    <source>
        <dbReference type="SAM" id="SignalP"/>
    </source>
</evidence>
<reference evidence="3 4" key="1">
    <citation type="submission" date="2017-04" db="EMBL/GenBank/DDBJ databases">
        <title>Genome Sequence of the Model Brown-Rot Fungus Postia placenta SB12.</title>
        <authorList>
            <consortium name="DOE Joint Genome Institute"/>
            <person name="Gaskell J."/>
            <person name="Kersten P."/>
            <person name="Larrondo L.F."/>
            <person name="Canessa P."/>
            <person name="Martinez D."/>
            <person name="Hibbett D."/>
            <person name="Schmoll M."/>
            <person name="Kubicek C.P."/>
            <person name="Martinez A.T."/>
            <person name="Yadav J."/>
            <person name="Master E."/>
            <person name="Magnuson J.K."/>
            <person name="James T."/>
            <person name="Yaver D."/>
            <person name="Berka R."/>
            <person name="Labutti K."/>
            <person name="Lipzen A."/>
            <person name="Aerts A."/>
            <person name="Barry K."/>
            <person name="Henrissat B."/>
            <person name="Blanchette R."/>
            <person name="Grigoriev I."/>
            <person name="Cullen D."/>
        </authorList>
    </citation>
    <scope>NUCLEOTIDE SEQUENCE [LARGE SCALE GENOMIC DNA]</scope>
    <source>
        <strain evidence="3 4">MAD-698-R-SB12</strain>
    </source>
</reference>
<feature type="chain" id="PRO_5010858577" description="RlpA-like protein double-psi beta-barrel domain-containing protein" evidence="2">
    <location>
        <begin position="21"/>
        <end position="137"/>
    </location>
</feature>
<keyword evidence="1 2" id="KW-0732">Signal</keyword>
<protein>
    <recommendedName>
        <fullName evidence="5">RlpA-like protein double-psi beta-barrel domain-containing protein</fullName>
    </recommendedName>
</protein>
<evidence type="ECO:0000313" key="4">
    <source>
        <dbReference type="Proteomes" id="UP000194127"/>
    </source>
</evidence>
<evidence type="ECO:0000313" key="3">
    <source>
        <dbReference type="EMBL" id="OSX59963.1"/>
    </source>
</evidence>
<dbReference type="CDD" id="cd22191">
    <property type="entry name" value="DPBB_RlpA_EXP_N-like"/>
    <property type="match status" value="1"/>
</dbReference>
<dbReference type="PANTHER" id="PTHR31836:SF28">
    <property type="entry name" value="SRCR DOMAIN-CONTAINING PROTEIN-RELATED"/>
    <property type="match status" value="1"/>
</dbReference>
<evidence type="ECO:0008006" key="5">
    <source>
        <dbReference type="Google" id="ProtNLM"/>
    </source>
</evidence>
<dbReference type="EMBL" id="KZ110601">
    <property type="protein sequence ID" value="OSX59963.1"/>
    <property type="molecule type" value="Genomic_DNA"/>
</dbReference>
<dbReference type="OrthoDB" id="406505at2759"/>
<feature type="signal peptide" evidence="2">
    <location>
        <begin position="1"/>
        <end position="20"/>
    </location>
</feature>
<name>A0A1X6MUU1_9APHY</name>
<accession>A0A1X6MUU1</accession>
<gene>
    <name evidence="3" type="ORF">POSPLADRAFT_1149110</name>
</gene>
<dbReference type="Gene3D" id="2.40.40.10">
    <property type="entry name" value="RlpA-like domain"/>
    <property type="match status" value="1"/>
</dbReference>
<dbReference type="GeneID" id="36331215"/>
<dbReference type="InterPro" id="IPR036908">
    <property type="entry name" value="RlpA-like_sf"/>
</dbReference>
<keyword evidence="4" id="KW-1185">Reference proteome</keyword>
<dbReference type="InterPro" id="IPR051477">
    <property type="entry name" value="Expansin_CellWall"/>
</dbReference>
<sequence length="137" mass="14785">MSLLAVFSVVLCALAAVVSAFPIVINETVLDKRVTHTGRGTYYEVGRGACGYNDVDSDAIVAISHDIYGDGGNCNQWMQITNPSTGKVQYGKTRDECMGCNATAIDMSPSLFQSLGVPLSQGVQTVEWHFMSKDWSP</sequence>
<proteinExistence type="predicted"/>
<dbReference type="PANTHER" id="PTHR31836">
    <property type="match status" value="1"/>
</dbReference>
<dbReference type="Proteomes" id="UP000194127">
    <property type="component" value="Unassembled WGS sequence"/>
</dbReference>